<gene>
    <name evidence="5" type="ORF">RUMCAL_01184</name>
</gene>
<dbReference type="OrthoDB" id="9776650at2"/>
<dbReference type="AlphaFoldDB" id="U2KVY5"/>
<dbReference type="PATRIC" id="fig|411473.3.peg.975"/>
<dbReference type="eggNOG" id="COG0847">
    <property type="taxonomic scope" value="Bacteria"/>
</dbReference>
<dbReference type="SMART" id="SM00479">
    <property type="entry name" value="EXOIII"/>
    <property type="match status" value="1"/>
</dbReference>
<dbReference type="Pfam" id="PF09707">
    <property type="entry name" value="Cas_Cas2CT1978"/>
    <property type="match status" value="1"/>
</dbReference>
<dbReference type="Gene3D" id="3.30.420.10">
    <property type="entry name" value="Ribonuclease H-like superfamily/Ribonuclease H"/>
    <property type="match status" value="1"/>
</dbReference>
<keyword evidence="6" id="KW-1185">Reference proteome</keyword>
<dbReference type="PANTHER" id="PTHR30231:SF4">
    <property type="entry name" value="PROTEIN NEN2"/>
    <property type="match status" value="1"/>
</dbReference>
<dbReference type="SUPFAM" id="SSF53098">
    <property type="entry name" value="Ribonuclease H-like"/>
    <property type="match status" value="1"/>
</dbReference>
<name>U2KVY5_9FIRM</name>
<dbReference type="GO" id="GO:0003676">
    <property type="term" value="F:nucleic acid binding"/>
    <property type="evidence" value="ECO:0007669"/>
    <property type="project" value="InterPro"/>
</dbReference>
<dbReference type="PANTHER" id="PTHR30231">
    <property type="entry name" value="DNA POLYMERASE III SUBUNIT EPSILON"/>
    <property type="match status" value="1"/>
</dbReference>
<dbReference type="FunFam" id="3.30.420.10:FF:000045">
    <property type="entry name" value="3'-5' exonuclease DinG"/>
    <property type="match status" value="1"/>
</dbReference>
<evidence type="ECO:0000256" key="1">
    <source>
        <dbReference type="ARBA" id="ARBA00022722"/>
    </source>
</evidence>
<dbReference type="CDD" id="cd09755">
    <property type="entry name" value="Cas2_I-E"/>
    <property type="match status" value="1"/>
</dbReference>
<comment type="caution">
    <text evidence="5">The sequence shown here is derived from an EMBL/GenBank/DDBJ whole genome shotgun (WGS) entry which is preliminary data.</text>
</comment>
<dbReference type="EMBL" id="AWVF01000143">
    <property type="protein sequence ID" value="ERJ96452.1"/>
    <property type="molecule type" value="Genomic_DNA"/>
</dbReference>
<evidence type="ECO:0000313" key="6">
    <source>
        <dbReference type="Proteomes" id="UP000016662"/>
    </source>
</evidence>
<dbReference type="STRING" id="411473.RUMCAL_01184"/>
<dbReference type="Proteomes" id="UP000016662">
    <property type="component" value="Unassembled WGS sequence"/>
</dbReference>
<reference evidence="5 6" key="1">
    <citation type="submission" date="2013-07" db="EMBL/GenBank/DDBJ databases">
        <authorList>
            <person name="Weinstock G."/>
            <person name="Sodergren E."/>
            <person name="Wylie T."/>
            <person name="Fulton L."/>
            <person name="Fulton R."/>
            <person name="Fronick C."/>
            <person name="O'Laughlin M."/>
            <person name="Godfrey J."/>
            <person name="Miner T."/>
            <person name="Herter B."/>
            <person name="Appelbaum E."/>
            <person name="Cordes M."/>
            <person name="Lek S."/>
            <person name="Wollam A."/>
            <person name="Pepin K.H."/>
            <person name="Palsikar V.B."/>
            <person name="Mitreva M."/>
            <person name="Wilson R.K."/>
        </authorList>
    </citation>
    <scope>NUCLEOTIDE SEQUENCE [LARGE SCALE GENOMIC DNA]</scope>
    <source>
        <strain evidence="5 6">ATCC 27760</strain>
    </source>
</reference>
<keyword evidence="2" id="KW-0378">Hydrolase</keyword>
<evidence type="ECO:0000256" key="3">
    <source>
        <dbReference type="ARBA" id="ARBA00022839"/>
    </source>
</evidence>
<evidence type="ECO:0000259" key="4">
    <source>
        <dbReference type="SMART" id="SM00479"/>
    </source>
</evidence>
<dbReference type="Gene3D" id="3.30.70.240">
    <property type="match status" value="1"/>
</dbReference>
<dbReference type="InterPro" id="IPR012337">
    <property type="entry name" value="RNaseH-like_sf"/>
</dbReference>
<dbReference type="NCBIfam" id="TIGR01873">
    <property type="entry name" value="cas_CT1978"/>
    <property type="match status" value="1"/>
</dbReference>
<dbReference type="Pfam" id="PF00929">
    <property type="entry name" value="RNase_T"/>
    <property type="match status" value="1"/>
</dbReference>
<protein>
    <submittedName>
        <fullName evidence="5">CRISPR-associated endoribonuclease Cas2</fullName>
    </submittedName>
</protein>
<dbReference type="CDD" id="cd06127">
    <property type="entry name" value="DEDDh"/>
    <property type="match status" value="1"/>
</dbReference>
<accession>U2KVY5</accession>
<dbReference type="GO" id="GO:0008408">
    <property type="term" value="F:3'-5' exonuclease activity"/>
    <property type="evidence" value="ECO:0007669"/>
    <property type="project" value="TreeGrafter"/>
</dbReference>
<dbReference type="InterPro" id="IPR010152">
    <property type="entry name" value="CRISPR-assoc_prot_Cas2_sub"/>
</dbReference>
<sequence length="298" mass="33294">MIVLTIANCPPKLRGDLSKWLLEINTGVYVGRVSARVREALWQRVCENIRDGQATMVFTANNEQHMDFYVHNTAWEPVNLDGIKLMKHPHRHNAAESGLKAGFSNAAKQRMGAKKRRRSGSRSDADSVEESFVMIDIETTGLAAEKDEILELGAIRVQDGKCVDEYQQLILVQNEIPETITALTGIENASVKANGIPIQDALAAFYDFIGSSMVLGYCIDFDKKFLETESQRNGMDFPEMDTYDVMQAAKSKIKGLRSYKLETIANVLGIPAKQEHRALADCQLLYQVYCKLNENEAG</sequence>
<keyword evidence="1" id="KW-0540">Nuclease</keyword>
<evidence type="ECO:0000313" key="5">
    <source>
        <dbReference type="EMBL" id="ERJ96452.1"/>
    </source>
</evidence>
<dbReference type="RefSeq" id="WP_021682647.1">
    <property type="nucleotide sequence ID" value="NZ_KI260433.1"/>
</dbReference>
<dbReference type="GO" id="GO:0005829">
    <property type="term" value="C:cytosol"/>
    <property type="evidence" value="ECO:0007669"/>
    <property type="project" value="TreeGrafter"/>
</dbReference>
<dbReference type="InterPro" id="IPR013520">
    <property type="entry name" value="Ribonucl_H"/>
</dbReference>
<feature type="domain" description="Exonuclease" evidence="4">
    <location>
        <begin position="131"/>
        <end position="298"/>
    </location>
</feature>
<proteinExistence type="predicted"/>
<organism evidence="5 6">
    <name type="scientific">Ruminococcus callidus ATCC 27760</name>
    <dbReference type="NCBI Taxonomy" id="411473"/>
    <lineage>
        <taxon>Bacteria</taxon>
        <taxon>Bacillati</taxon>
        <taxon>Bacillota</taxon>
        <taxon>Clostridia</taxon>
        <taxon>Eubacteriales</taxon>
        <taxon>Oscillospiraceae</taxon>
        <taxon>Ruminococcus</taxon>
    </lineage>
</organism>
<keyword evidence="3" id="KW-0269">Exonuclease</keyword>
<evidence type="ECO:0000256" key="2">
    <source>
        <dbReference type="ARBA" id="ARBA00022801"/>
    </source>
</evidence>
<dbReference type="HOGENOM" id="CLU_047806_3_0_9"/>
<dbReference type="InterPro" id="IPR036397">
    <property type="entry name" value="RNaseH_sf"/>
</dbReference>